<evidence type="ECO:0000313" key="2">
    <source>
        <dbReference type="EMBL" id="OZI76942.1"/>
    </source>
</evidence>
<proteinExistence type="predicted"/>
<sequence length="82" mass="9218">MTATTCSPIILPTRSPGDGAAPASGWHVRLRAWVVRRLQVRALAEVMEMDEHMLDDIGAPPWIKLEAAAHQARERRGFTRTW</sequence>
<name>A0ABX4FBJ7_9BORD</name>
<evidence type="ECO:0000313" key="3">
    <source>
        <dbReference type="Proteomes" id="UP000216524"/>
    </source>
</evidence>
<dbReference type="EMBL" id="NEVV01000004">
    <property type="protein sequence ID" value="OZI76942.1"/>
    <property type="molecule type" value="Genomic_DNA"/>
</dbReference>
<protein>
    <recommendedName>
        <fullName evidence="4">DUF1127 domain-containing protein</fullName>
    </recommendedName>
</protein>
<keyword evidence="3" id="KW-1185">Reference proteome</keyword>
<organism evidence="2 3">
    <name type="scientific">Bordetella genomosp. 6</name>
    <dbReference type="NCBI Taxonomy" id="463024"/>
    <lineage>
        <taxon>Bacteria</taxon>
        <taxon>Pseudomonadati</taxon>
        <taxon>Pseudomonadota</taxon>
        <taxon>Betaproteobacteria</taxon>
        <taxon>Burkholderiales</taxon>
        <taxon>Alcaligenaceae</taxon>
        <taxon>Bordetella</taxon>
    </lineage>
</organism>
<evidence type="ECO:0000256" key="1">
    <source>
        <dbReference type="SAM" id="MobiDB-lite"/>
    </source>
</evidence>
<feature type="region of interest" description="Disordered" evidence="1">
    <location>
        <begin position="1"/>
        <end position="22"/>
    </location>
</feature>
<gene>
    <name evidence="2" type="ORF">CAL23_14870</name>
</gene>
<comment type="caution">
    <text evidence="2">The sequence shown here is derived from an EMBL/GenBank/DDBJ whole genome shotgun (WGS) entry which is preliminary data.</text>
</comment>
<reference evidence="2 3" key="1">
    <citation type="submission" date="2017-05" db="EMBL/GenBank/DDBJ databases">
        <title>Complete and WGS of Bordetella genogroups.</title>
        <authorList>
            <person name="Spilker T."/>
            <person name="Lipuma J."/>
        </authorList>
    </citation>
    <scope>NUCLEOTIDE SEQUENCE [LARGE SCALE GENOMIC DNA]</scope>
    <source>
        <strain evidence="2 3">AU3139</strain>
    </source>
</reference>
<accession>A0ABX4FBJ7</accession>
<dbReference type="Proteomes" id="UP000216524">
    <property type="component" value="Unassembled WGS sequence"/>
</dbReference>
<evidence type="ECO:0008006" key="4">
    <source>
        <dbReference type="Google" id="ProtNLM"/>
    </source>
</evidence>
<dbReference type="RefSeq" id="WP_094829924.1">
    <property type="nucleotide sequence ID" value="NZ_NEVV01000004.1"/>
</dbReference>